<dbReference type="PATRIC" id="fig|1158610.3.peg.3271"/>
<protein>
    <recommendedName>
        <fullName evidence="5">Fibronectin type III-like domain-containing protein</fullName>
    </recommendedName>
</protein>
<evidence type="ECO:0000256" key="1">
    <source>
        <dbReference type="ARBA" id="ARBA00005336"/>
    </source>
</evidence>
<dbReference type="InterPro" id="IPR026891">
    <property type="entry name" value="Fn3-like"/>
</dbReference>
<comment type="caution">
    <text evidence="6">The sequence shown here is derived from an EMBL/GenBank/DDBJ whole genome shotgun (WGS) entry which is preliminary data.</text>
</comment>
<dbReference type="AlphaFoldDB" id="R3TKY1"/>
<dbReference type="PRINTS" id="PR00133">
    <property type="entry name" value="GLHYDRLASE3"/>
</dbReference>
<keyword evidence="7" id="KW-1185">Reference proteome</keyword>
<dbReference type="Pfam" id="PF01915">
    <property type="entry name" value="Glyco_hydro_3_C"/>
    <property type="match status" value="1"/>
</dbReference>
<dbReference type="Pfam" id="PF14310">
    <property type="entry name" value="Fn3-like"/>
    <property type="match status" value="1"/>
</dbReference>
<reference evidence="6 7" key="1">
    <citation type="submission" date="2013-02" db="EMBL/GenBank/DDBJ databases">
        <title>The Genome Sequence of Enterococcus phoeniculicola BAA-412.</title>
        <authorList>
            <consortium name="The Broad Institute Genome Sequencing Platform"/>
            <consortium name="The Broad Institute Genome Sequencing Center for Infectious Disease"/>
            <person name="Earl A.M."/>
            <person name="Gilmore M.S."/>
            <person name="Lebreton F."/>
            <person name="Walker B."/>
            <person name="Young S.K."/>
            <person name="Zeng Q."/>
            <person name="Gargeya S."/>
            <person name="Fitzgerald M."/>
            <person name="Haas B."/>
            <person name="Abouelleil A."/>
            <person name="Alvarado L."/>
            <person name="Arachchi H.M."/>
            <person name="Berlin A.M."/>
            <person name="Chapman S.B."/>
            <person name="Dewar J."/>
            <person name="Goldberg J."/>
            <person name="Griggs A."/>
            <person name="Gujja S."/>
            <person name="Hansen M."/>
            <person name="Howarth C."/>
            <person name="Imamovic A."/>
            <person name="Larimer J."/>
            <person name="McCowan C."/>
            <person name="Murphy C."/>
            <person name="Neiman D."/>
            <person name="Pearson M."/>
            <person name="Priest M."/>
            <person name="Roberts A."/>
            <person name="Saif S."/>
            <person name="Shea T."/>
            <person name="Sisk P."/>
            <person name="Sykes S."/>
            <person name="Wortman J."/>
            <person name="Nusbaum C."/>
            <person name="Birren B."/>
        </authorList>
    </citation>
    <scope>NUCLEOTIDE SEQUENCE [LARGE SCALE GENOMIC DNA]</scope>
    <source>
        <strain evidence="6 7">ATCC BAA-412</strain>
    </source>
</reference>
<gene>
    <name evidence="6" type="ORF">UC3_03283</name>
</gene>
<keyword evidence="3 4" id="KW-0378">Hydrolase</keyword>
<sequence>MKASEVAKRLVEQLTIDEKISLLSTTQSAVPRLGISAYQVGGEAAHGVVDREGGKTTAFPLPIGLAQTWNPRLLKEVGKVIGTEARIKYLDSGKRSWLTLWAPTIDMLRDPRWGRNEEAYGEDPYLTNRLSKEVILGMQGDNPEHLQMAAAPKHFFGNNNEIGRESTSNFIPLRAQEEYYVKAFETAFTEANAQSMMTAYNGVNGIPCMQAPEVQEIVKDRWKMDGFVVSDGGALTLNVDTYHYYETYAQAIADAIKHGVDCLVDDKELVETAAKEALSKGLLTEKEINTAVENCLRVRARLGHFTEDNPYDQVDRNLLAGTKHAAIAKKATLEQVVLLKNVGNLLPLKQTASISVVGPLADVAVRDWYAGHGPYQKTIATSLKNVLSEDKWKGSCDSHDRVSIKMNQQFVNVTDNFLTLGEKQEFRVEEWADDQLVLVDEKSGRYLTEDGTGRYQLHQTEIYDWFVKEAWKINSEKEQVQENSYIGQAKTWAEEEIGVKDGFIQANQQSANITFIQEHSGIEEAVTLAKTSNVAVVVLGNHPMINGRETQDRPSISLPHRQLELLKQVYEVNPHVVLIIVGSYPFDLSWANEHIPAILFTAHGSQELGEAMAEILYGTEQPSGKLAQTWFSDISFLPAITNYDYIQFPRTYHYYRQPVLYPFGYGLTYGNMTATVQECRWRQEEVTMVVTLKNQSDKPSVDTLQLYGQVTEFDLPMPKKLVWFDKVHLCPQEEKRVSIRIPLEAFSYFDVRTERFQLPSGNLELFCGFSSEAELCGQFVLPTQSERVRIVSDNLNIFSFDAYNQAQIIVNEEKQRVIQLESNGWLSYQNTLFEESSYMITVVADRVGTIQINEKSYEVVPGEQRICFETPPKLTKVFIESSSPVLIEGVVKCTSKTSV</sequence>
<evidence type="ECO:0000256" key="4">
    <source>
        <dbReference type="RuleBase" id="RU361161"/>
    </source>
</evidence>
<name>R3TKY1_9ENTE</name>
<keyword evidence="4" id="KW-0326">Glycosidase</keyword>
<dbReference type="InterPro" id="IPR002772">
    <property type="entry name" value="Glyco_hydro_3_C"/>
</dbReference>
<dbReference type="Pfam" id="PF00933">
    <property type="entry name" value="Glyco_hydro_3"/>
    <property type="match status" value="1"/>
</dbReference>
<dbReference type="SMART" id="SM01217">
    <property type="entry name" value="Fn3_like"/>
    <property type="match status" value="1"/>
</dbReference>
<dbReference type="GO" id="GO:0046556">
    <property type="term" value="F:alpha-L-arabinofuranosidase activity"/>
    <property type="evidence" value="ECO:0007669"/>
    <property type="project" value="TreeGrafter"/>
</dbReference>
<dbReference type="InterPro" id="IPR001764">
    <property type="entry name" value="Glyco_hydro_3_N"/>
</dbReference>
<feature type="domain" description="Fibronectin type III-like" evidence="5">
    <location>
        <begin position="702"/>
        <end position="771"/>
    </location>
</feature>
<dbReference type="GO" id="GO:0045493">
    <property type="term" value="P:xylan catabolic process"/>
    <property type="evidence" value="ECO:0007669"/>
    <property type="project" value="InterPro"/>
</dbReference>
<dbReference type="GO" id="GO:0031222">
    <property type="term" value="P:arabinan catabolic process"/>
    <property type="evidence" value="ECO:0007669"/>
    <property type="project" value="TreeGrafter"/>
</dbReference>
<dbReference type="PROSITE" id="PS00775">
    <property type="entry name" value="GLYCOSYL_HYDROL_F3"/>
    <property type="match status" value="1"/>
</dbReference>
<dbReference type="Gene3D" id="3.40.50.1700">
    <property type="entry name" value="Glycoside hydrolase family 3 C-terminal domain"/>
    <property type="match status" value="1"/>
</dbReference>
<dbReference type="InterPro" id="IPR036962">
    <property type="entry name" value="Glyco_hydro_3_N_sf"/>
</dbReference>
<dbReference type="RefSeq" id="WP_010769914.1">
    <property type="nucleotide sequence ID" value="NZ_ASWE01000001.1"/>
</dbReference>
<accession>R3TKY1</accession>
<dbReference type="Gene3D" id="3.20.20.300">
    <property type="entry name" value="Glycoside hydrolase, family 3, N-terminal domain"/>
    <property type="match status" value="1"/>
</dbReference>
<dbReference type="EMBL" id="AJAT01000018">
    <property type="protein sequence ID" value="EOL41718.1"/>
    <property type="molecule type" value="Genomic_DNA"/>
</dbReference>
<evidence type="ECO:0000256" key="2">
    <source>
        <dbReference type="ARBA" id="ARBA00022729"/>
    </source>
</evidence>
<evidence type="ECO:0000256" key="3">
    <source>
        <dbReference type="ARBA" id="ARBA00022801"/>
    </source>
</evidence>
<dbReference type="STRING" id="154621.RV11_GL002760"/>
<evidence type="ECO:0000313" key="7">
    <source>
        <dbReference type="Proteomes" id="UP000013785"/>
    </source>
</evidence>
<dbReference type="Gene3D" id="2.60.120.380">
    <property type="match status" value="1"/>
</dbReference>
<dbReference type="Proteomes" id="UP000013785">
    <property type="component" value="Unassembled WGS sequence"/>
</dbReference>
<dbReference type="SUPFAM" id="SSF51445">
    <property type="entry name" value="(Trans)glycosidases"/>
    <property type="match status" value="1"/>
</dbReference>
<dbReference type="HOGENOM" id="CLU_004542_5_3_9"/>
<dbReference type="eggNOG" id="COG1472">
    <property type="taxonomic scope" value="Bacteria"/>
</dbReference>
<dbReference type="InterPro" id="IPR036881">
    <property type="entry name" value="Glyco_hydro_3_C_sf"/>
</dbReference>
<dbReference type="SUPFAM" id="SSF52279">
    <property type="entry name" value="Beta-D-glucan exohydrolase, C-terminal domain"/>
    <property type="match status" value="1"/>
</dbReference>
<proteinExistence type="inferred from homology"/>
<evidence type="ECO:0000259" key="5">
    <source>
        <dbReference type="SMART" id="SM01217"/>
    </source>
</evidence>
<dbReference type="Gene3D" id="2.60.40.10">
    <property type="entry name" value="Immunoglobulins"/>
    <property type="match status" value="1"/>
</dbReference>
<dbReference type="GO" id="GO:0009044">
    <property type="term" value="F:xylan 1,4-beta-xylosidase activity"/>
    <property type="evidence" value="ECO:0007669"/>
    <property type="project" value="InterPro"/>
</dbReference>
<dbReference type="OrthoDB" id="9805821at2"/>
<organism evidence="6 7">
    <name type="scientific">Enterococcus phoeniculicola ATCC BAA-412</name>
    <dbReference type="NCBI Taxonomy" id="1158610"/>
    <lineage>
        <taxon>Bacteria</taxon>
        <taxon>Bacillati</taxon>
        <taxon>Bacillota</taxon>
        <taxon>Bacilli</taxon>
        <taxon>Lactobacillales</taxon>
        <taxon>Enterococcaceae</taxon>
        <taxon>Enterococcus</taxon>
    </lineage>
</organism>
<dbReference type="InterPro" id="IPR044993">
    <property type="entry name" value="BXL"/>
</dbReference>
<keyword evidence="2" id="KW-0732">Signal</keyword>
<dbReference type="InterPro" id="IPR013783">
    <property type="entry name" value="Ig-like_fold"/>
</dbReference>
<dbReference type="PANTHER" id="PTHR42721">
    <property type="entry name" value="SUGAR HYDROLASE-RELATED"/>
    <property type="match status" value="1"/>
</dbReference>
<dbReference type="InterPro" id="IPR017853">
    <property type="entry name" value="GH"/>
</dbReference>
<comment type="similarity">
    <text evidence="1 4">Belongs to the glycosyl hydrolase 3 family.</text>
</comment>
<dbReference type="PANTHER" id="PTHR42721:SF3">
    <property type="entry name" value="BETA-D-XYLOSIDASE 5-RELATED"/>
    <property type="match status" value="1"/>
</dbReference>
<evidence type="ECO:0000313" key="6">
    <source>
        <dbReference type="EMBL" id="EOL41718.1"/>
    </source>
</evidence>
<dbReference type="InterPro" id="IPR019800">
    <property type="entry name" value="Glyco_hydro_3_AS"/>
</dbReference>